<dbReference type="GO" id="GO:0022904">
    <property type="term" value="P:respiratory electron transport chain"/>
    <property type="evidence" value="ECO:0007669"/>
    <property type="project" value="TreeGrafter"/>
</dbReference>
<comment type="cofactor">
    <cofactor evidence="1">
        <name>FAD</name>
        <dbReference type="ChEBI" id="CHEBI:57692"/>
    </cofactor>
</comment>
<dbReference type="Pfam" id="PF02913">
    <property type="entry name" value="FAD-oxidase_C"/>
    <property type="match status" value="1"/>
</dbReference>
<proteinExistence type="inferred from homology"/>
<comment type="caution">
    <text evidence="6">The sequence shown here is derived from an EMBL/GenBank/DDBJ whole genome shotgun (WGS) entry which is preliminary data.</text>
</comment>
<dbReference type="EMBL" id="JAAGOH010000014">
    <property type="protein sequence ID" value="NDY92037.1"/>
    <property type="molecule type" value="Genomic_DNA"/>
</dbReference>
<evidence type="ECO:0000256" key="2">
    <source>
        <dbReference type="ARBA" id="ARBA00008000"/>
    </source>
</evidence>
<keyword evidence="4" id="KW-0274">FAD</keyword>
<evidence type="ECO:0000313" key="6">
    <source>
        <dbReference type="EMBL" id="NDY92037.1"/>
    </source>
</evidence>
<protein>
    <submittedName>
        <fullName evidence="6">FAD-binding oxidoreductase</fullName>
    </submittedName>
</protein>
<dbReference type="PANTHER" id="PTHR43716">
    <property type="entry name" value="D-2-HYDROXYGLUTARATE DEHYDROGENASE, MITOCHONDRIAL"/>
    <property type="match status" value="1"/>
</dbReference>
<dbReference type="InterPro" id="IPR006094">
    <property type="entry name" value="Oxid_FAD_bind_N"/>
</dbReference>
<dbReference type="InterPro" id="IPR016167">
    <property type="entry name" value="FAD-bd_PCMH_sub1"/>
</dbReference>
<keyword evidence="3" id="KW-0285">Flavoprotein</keyword>
<dbReference type="RefSeq" id="WP_163457889.1">
    <property type="nucleotide sequence ID" value="NZ_JAAGOH010000014.1"/>
</dbReference>
<dbReference type="InterPro" id="IPR004113">
    <property type="entry name" value="FAD-bd_oxidored_4_C"/>
</dbReference>
<evidence type="ECO:0000256" key="4">
    <source>
        <dbReference type="ARBA" id="ARBA00022827"/>
    </source>
</evidence>
<dbReference type="AlphaFoldDB" id="A0A7C9PHE0"/>
<dbReference type="InterPro" id="IPR016171">
    <property type="entry name" value="Vanillyl_alc_oxidase_C-sub2"/>
</dbReference>
<dbReference type="Pfam" id="PF01565">
    <property type="entry name" value="FAD_binding_4"/>
    <property type="match status" value="1"/>
</dbReference>
<dbReference type="InterPro" id="IPR016169">
    <property type="entry name" value="FAD-bd_PCMH_sub2"/>
</dbReference>
<evidence type="ECO:0000256" key="1">
    <source>
        <dbReference type="ARBA" id="ARBA00001974"/>
    </source>
</evidence>
<dbReference type="InterPro" id="IPR051264">
    <property type="entry name" value="FAD-oxidored/transferase_4"/>
</dbReference>
<dbReference type="FunFam" id="1.10.45.10:FF:000001">
    <property type="entry name" value="D-lactate dehydrogenase mitochondrial"/>
    <property type="match status" value="1"/>
</dbReference>
<gene>
    <name evidence="6" type="ORF">G3A44_12645</name>
</gene>
<dbReference type="SUPFAM" id="SSF55103">
    <property type="entry name" value="FAD-linked oxidases, C-terminal domain"/>
    <property type="match status" value="1"/>
</dbReference>
<sequence length="489" mass="50493">MSLPQSVVSPPATPVVDAAAFLAQAAQHIGARRVLTQPADTAAFQQDWRGRYQGQALAVLQPGNTAEVAAVVALCAAHGVAVVPQGGNTGLTGGAVALPGRPAVLLNLSRLNRIRTVDPANNTLTAEAGCVLATVREAAASAGRQFPLLLGSVGSCQVGGLVSTNAGGTGVLRYGNMRQLVLGLEVVLPDGQVWNGLRALRKDNAGYDLKQLFIGAEGTLGVITAAVLALHPPLRQSASAGVGLASVQAAVDLLRLLQDHLGERIEAFEILSRSQVHLVQTQVPGLCSPLAASHPYLLLVEVAAPDAGWDAGAALEAALGHALEAGLAEDAALATDLAKAQRLWDLRHHISEANKRAGFTVSNDTSVPVGRLPEFIAQVTAQLEGEVPGITVCHAGHIGDGNIHVIGVLAREVYATPEACEAAAAQVNRIVHEASVALGGSISAEHGIGLMHVARLERSKPALDLALMRQLKAAFDPAGVMNPGKIFRE</sequence>
<dbReference type="Gene3D" id="1.10.45.10">
    <property type="entry name" value="Vanillyl-alcohol Oxidase, Chain A, domain 4"/>
    <property type="match status" value="1"/>
</dbReference>
<accession>A0A7C9PHE0</accession>
<dbReference type="Gene3D" id="3.30.465.10">
    <property type="match status" value="1"/>
</dbReference>
<dbReference type="SUPFAM" id="SSF56176">
    <property type="entry name" value="FAD-binding/transporter-associated domain-like"/>
    <property type="match status" value="1"/>
</dbReference>
<dbReference type="PROSITE" id="PS51387">
    <property type="entry name" value="FAD_PCMH"/>
    <property type="match status" value="1"/>
</dbReference>
<dbReference type="Gene3D" id="3.30.43.10">
    <property type="entry name" value="Uridine Diphospho-n-acetylenolpyruvylglucosamine Reductase, domain 2"/>
    <property type="match status" value="1"/>
</dbReference>
<evidence type="ECO:0000256" key="3">
    <source>
        <dbReference type="ARBA" id="ARBA00022630"/>
    </source>
</evidence>
<dbReference type="InterPro" id="IPR036318">
    <property type="entry name" value="FAD-bd_PCMH-like_sf"/>
</dbReference>
<dbReference type="GO" id="GO:0003824">
    <property type="term" value="F:catalytic activity"/>
    <property type="evidence" value="ECO:0007669"/>
    <property type="project" value="InterPro"/>
</dbReference>
<dbReference type="GO" id="GO:0071949">
    <property type="term" value="F:FAD binding"/>
    <property type="evidence" value="ECO:0007669"/>
    <property type="project" value="InterPro"/>
</dbReference>
<evidence type="ECO:0000313" key="7">
    <source>
        <dbReference type="Proteomes" id="UP000484255"/>
    </source>
</evidence>
<reference evidence="6 7" key="1">
    <citation type="submission" date="2020-02" db="EMBL/GenBank/DDBJ databases">
        <title>Ideonella bacterium strain TBM-1.</title>
        <authorList>
            <person name="Chen W.-M."/>
        </authorList>
    </citation>
    <scope>NUCLEOTIDE SEQUENCE [LARGE SCALE GENOMIC DNA]</scope>
    <source>
        <strain evidence="6 7">TBM-1</strain>
    </source>
</reference>
<organism evidence="6 7">
    <name type="scientific">Ideonella livida</name>
    <dbReference type="NCBI Taxonomy" id="2707176"/>
    <lineage>
        <taxon>Bacteria</taxon>
        <taxon>Pseudomonadati</taxon>
        <taxon>Pseudomonadota</taxon>
        <taxon>Betaproteobacteria</taxon>
        <taxon>Burkholderiales</taxon>
        <taxon>Sphaerotilaceae</taxon>
        <taxon>Ideonella</taxon>
    </lineage>
</organism>
<dbReference type="Gene3D" id="3.30.70.2740">
    <property type="match status" value="1"/>
</dbReference>
<keyword evidence="7" id="KW-1185">Reference proteome</keyword>
<evidence type="ECO:0000259" key="5">
    <source>
        <dbReference type="PROSITE" id="PS51387"/>
    </source>
</evidence>
<dbReference type="InterPro" id="IPR016164">
    <property type="entry name" value="FAD-linked_Oxase-like_C"/>
</dbReference>
<feature type="domain" description="FAD-binding PCMH-type" evidence="5">
    <location>
        <begin position="52"/>
        <end position="233"/>
    </location>
</feature>
<dbReference type="Proteomes" id="UP000484255">
    <property type="component" value="Unassembled WGS sequence"/>
</dbReference>
<comment type="similarity">
    <text evidence="2">Belongs to the FAD-binding oxidoreductase/transferase type 4 family.</text>
</comment>
<dbReference type="InterPro" id="IPR016166">
    <property type="entry name" value="FAD-bd_PCMH"/>
</dbReference>
<name>A0A7C9PHE0_9BURK</name>
<dbReference type="Gene3D" id="3.30.70.2190">
    <property type="match status" value="1"/>
</dbReference>
<dbReference type="PANTHER" id="PTHR43716:SF2">
    <property type="entry name" value="BLL6224 PROTEIN"/>
    <property type="match status" value="1"/>
</dbReference>